<gene>
    <name evidence="1" type="ORF">J0H12_01880</name>
</gene>
<dbReference type="Proteomes" id="UP000664414">
    <property type="component" value="Unassembled WGS sequence"/>
</dbReference>
<evidence type="ECO:0000313" key="1">
    <source>
        <dbReference type="EMBL" id="MBN9412662.1"/>
    </source>
</evidence>
<organism evidence="1 2">
    <name type="scientific">Candidatus Paracaedimonas acanthamoebae</name>
    <dbReference type="NCBI Taxonomy" id="244581"/>
    <lineage>
        <taxon>Bacteria</taxon>
        <taxon>Pseudomonadati</taxon>
        <taxon>Pseudomonadota</taxon>
        <taxon>Alphaproteobacteria</taxon>
        <taxon>Holosporales</taxon>
        <taxon>Caedimonadaceae</taxon>
        <taxon>Candidatus Paracaedimonas</taxon>
    </lineage>
</organism>
<name>A0A8J7PQH3_9PROT</name>
<accession>A0A8J7PQH3</accession>
<comment type="caution">
    <text evidence="1">The sequence shown here is derived from an EMBL/GenBank/DDBJ whole genome shotgun (WGS) entry which is preliminary data.</text>
</comment>
<evidence type="ECO:0000313" key="2">
    <source>
        <dbReference type="Proteomes" id="UP000664414"/>
    </source>
</evidence>
<dbReference type="EMBL" id="JAFKGL010000012">
    <property type="protein sequence ID" value="MBN9412662.1"/>
    <property type="molecule type" value="Genomic_DNA"/>
</dbReference>
<reference evidence="1" key="1">
    <citation type="submission" date="2021-02" db="EMBL/GenBank/DDBJ databases">
        <title>Thiocyanate and organic carbon inputs drive convergent selection for specific autotrophic Afipia and Thiobacillus strains within complex microbiomes.</title>
        <authorList>
            <person name="Huddy R.J."/>
            <person name="Sachdeva R."/>
            <person name="Kadzinga F."/>
            <person name="Kantor R.S."/>
            <person name="Harrison S.T.L."/>
            <person name="Banfield J.F."/>
        </authorList>
    </citation>
    <scope>NUCLEOTIDE SEQUENCE</scope>
    <source>
        <strain evidence="1">SCN18_10_11_15_R4_P_38_20</strain>
    </source>
</reference>
<proteinExistence type="predicted"/>
<sequence>MFNHHKVTLTANEIAQALTRMNSPALAPLTQVNANSQKHLSAAASWVVNRRKENSSRLFSTAVHGSPI</sequence>
<protein>
    <submittedName>
        <fullName evidence="1">Uncharacterized protein</fullName>
    </submittedName>
</protein>
<dbReference type="AlphaFoldDB" id="A0A8J7PQH3"/>